<organism evidence="13 14">
    <name type="scientific">Shewanella hanedai</name>
    <name type="common">Alteromonas hanedai</name>
    <dbReference type="NCBI Taxonomy" id="25"/>
    <lineage>
        <taxon>Bacteria</taxon>
        <taxon>Pseudomonadati</taxon>
        <taxon>Pseudomonadota</taxon>
        <taxon>Gammaproteobacteria</taxon>
        <taxon>Alteromonadales</taxon>
        <taxon>Shewanellaceae</taxon>
        <taxon>Shewanella</taxon>
    </lineage>
</organism>
<dbReference type="InterPro" id="IPR001478">
    <property type="entry name" value="PDZ"/>
</dbReference>
<evidence type="ECO:0000256" key="9">
    <source>
        <dbReference type="ARBA" id="ARBA00023049"/>
    </source>
</evidence>
<gene>
    <name evidence="13" type="primary">rseP</name>
    <name evidence="13" type="ORF">FN961_10880</name>
</gene>
<proteinExistence type="inferred from homology"/>
<dbReference type="NCBIfam" id="TIGR00054">
    <property type="entry name" value="RIP metalloprotease RseP"/>
    <property type="match status" value="1"/>
</dbReference>
<dbReference type="Pfam" id="PF02163">
    <property type="entry name" value="Peptidase_M50"/>
    <property type="match status" value="1"/>
</dbReference>
<keyword evidence="5 11" id="KW-0812">Transmembrane</keyword>
<protein>
    <recommendedName>
        <fullName evidence="11">Zinc metalloprotease</fullName>
        <ecNumber evidence="11">3.4.24.-</ecNumber>
    </recommendedName>
</protein>
<sequence>MIDFFWNLGSFIIALGMLITAHEYGHFWVARRCGVKVERFSIGFGKAIWRKVGKDGTEYVLALIPLGGYVKMLDERVDDVPEELKDQAFNRKTVWQRIAIVAAGPLANFLFAIIALYFMYLIGVPSLKPVIDTTILGTPAAQIQVDEPMQITSVGGQSVKNWEEVTYALVAHIGDPKVELTLTPISGMTDVNDSPPVTQGQKYTLNTESWHFDPDKESPITSLGLGIYRPAITPVLGLVSPDGAAAAAGIEVGDTLVAMDGAPYLDWEEFVEVIKSSPNRPVDITIKRAGEQLKFVVTPQERENAQGKIEGVIGIAPTQAAWPENMKLQLEYGFIESFVVAADKTWQLVDVSFKMIGKLFTGDISVKNLSGPISIAQGAGNSANYGLVYFLGFLALISVNLGIINLLPLPVLDGGHLLYYFIEVITGRPVPEKVQEIGFRFGAAMLLMLMSVALFNDFSRL</sequence>
<evidence type="ECO:0000256" key="6">
    <source>
        <dbReference type="ARBA" id="ARBA00022801"/>
    </source>
</evidence>
<dbReference type="NCBIfam" id="NF008046">
    <property type="entry name" value="PRK10779.1"/>
    <property type="match status" value="1"/>
</dbReference>
<dbReference type="InterPro" id="IPR004387">
    <property type="entry name" value="Pept_M50_Zn"/>
</dbReference>
<comment type="cofactor">
    <cofactor evidence="1 11">
        <name>Zn(2+)</name>
        <dbReference type="ChEBI" id="CHEBI:29105"/>
    </cofactor>
</comment>
<dbReference type="GO" id="GO:0004222">
    <property type="term" value="F:metalloendopeptidase activity"/>
    <property type="evidence" value="ECO:0007669"/>
    <property type="project" value="InterPro"/>
</dbReference>
<keyword evidence="8 11" id="KW-1133">Transmembrane helix</keyword>
<accession>A0A553JPF3</accession>
<evidence type="ECO:0000259" key="12">
    <source>
        <dbReference type="PROSITE" id="PS50106"/>
    </source>
</evidence>
<dbReference type="Pfam" id="PF17820">
    <property type="entry name" value="PDZ_6"/>
    <property type="match status" value="1"/>
</dbReference>
<evidence type="ECO:0000256" key="5">
    <source>
        <dbReference type="ARBA" id="ARBA00022692"/>
    </source>
</evidence>
<feature type="transmembrane region" description="Helical" evidence="11">
    <location>
        <begin position="98"/>
        <end position="120"/>
    </location>
</feature>
<name>A0A553JPF3_SHEHA</name>
<dbReference type="SMART" id="SM00228">
    <property type="entry name" value="PDZ"/>
    <property type="match status" value="2"/>
</dbReference>
<dbReference type="GO" id="GO:0006508">
    <property type="term" value="P:proteolysis"/>
    <property type="evidence" value="ECO:0007669"/>
    <property type="project" value="UniProtKB-KW"/>
</dbReference>
<evidence type="ECO:0000256" key="4">
    <source>
        <dbReference type="ARBA" id="ARBA00022670"/>
    </source>
</evidence>
<feature type="domain" description="PDZ" evidence="12">
    <location>
        <begin position="209"/>
        <end position="301"/>
    </location>
</feature>
<dbReference type="CDD" id="cd06163">
    <property type="entry name" value="S2P-M50_PDZ_RseP-like"/>
    <property type="match status" value="2"/>
</dbReference>
<comment type="caution">
    <text evidence="13">The sequence shown here is derived from an EMBL/GenBank/DDBJ whole genome shotgun (WGS) entry which is preliminary data.</text>
</comment>
<dbReference type="PANTHER" id="PTHR42837:SF2">
    <property type="entry name" value="MEMBRANE METALLOPROTEASE ARASP2, CHLOROPLASTIC-RELATED"/>
    <property type="match status" value="1"/>
</dbReference>
<reference evidence="14" key="1">
    <citation type="submission" date="2019-07" db="EMBL/GenBank/DDBJ databases">
        <title>Shewanella sp. YLB-08 draft genomic sequence.</title>
        <authorList>
            <person name="Yu L."/>
        </authorList>
    </citation>
    <scope>NUCLEOTIDE SEQUENCE [LARGE SCALE GENOMIC DNA]</scope>
    <source>
        <strain evidence="14">JCM 20706</strain>
    </source>
</reference>
<keyword evidence="6 11" id="KW-0378">Hydrolase</keyword>
<evidence type="ECO:0000256" key="11">
    <source>
        <dbReference type="RuleBase" id="RU362031"/>
    </source>
</evidence>
<dbReference type="AlphaFoldDB" id="A0A553JPF3"/>
<dbReference type="Proteomes" id="UP000318126">
    <property type="component" value="Unassembled WGS sequence"/>
</dbReference>
<evidence type="ECO:0000256" key="10">
    <source>
        <dbReference type="ARBA" id="ARBA00023136"/>
    </source>
</evidence>
<keyword evidence="11" id="KW-0479">Metal-binding</keyword>
<dbReference type="SUPFAM" id="SSF50156">
    <property type="entry name" value="PDZ domain-like"/>
    <property type="match status" value="2"/>
</dbReference>
<keyword evidence="7 11" id="KW-0862">Zinc</keyword>
<dbReference type="EMBL" id="VKGK01000011">
    <property type="protein sequence ID" value="TRY14325.1"/>
    <property type="molecule type" value="Genomic_DNA"/>
</dbReference>
<dbReference type="InterPro" id="IPR008915">
    <property type="entry name" value="Peptidase_M50"/>
</dbReference>
<keyword evidence="4 13" id="KW-0645">Protease</keyword>
<evidence type="ECO:0000256" key="3">
    <source>
        <dbReference type="ARBA" id="ARBA00007931"/>
    </source>
</evidence>
<keyword evidence="14" id="KW-1185">Reference proteome</keyword>
<dbReference type="GO" id="GO:0016020">
    <property type="term" value="C:membrane"/>
    <property type="evidence" value="ECO:0007669"/>
    <property type="project" value="UniProtKB-SubCell"/>
</dbReference>
<dbReference type="InterPro" id="IPR041489">
    <property type="entry name" value="PDZ_6"/>
</dbReference>
<evidence type="ECO:0000256" key="8">
    <source>
        <dbReference type="ARBA" id="ARBA00022989"/>
    </source>
</evidence>
<evidence type="ECO:0000313" key="13">
    <source>
        <dbReference type="EMBL" id="TRY14325.1"/>
    </source>
</evidence>
<dbReference type="EC" id="3.4.24.-" evidence="11"/>
<feature type="transmembrane region" description="Helical" evidence="11">
    <location>
        <begin position="437"/>
        <end position="455"/>
    </location>
</feature>
<dbReference type="PROSITE" id="PS50106">
    <property type="entry name" value="PDZ"/>
    <property type="match status" value="1"/>
</dbReference>
<evidence type="ECO:0000256" key="7">
    <source>
        <dbReference type="ARBA" id="ARBA00022833"/>
    </source>
</evidence>
<evidence type="ECO:0000313" key="14">
    <source>
        <dbReference type="Proteomes" id="UP000318126"/>
    </source>
</evidence>
<feature type="transmembrane region" description="Helical" evidence="11">
    <location>
        <begin position="387"/>
        <end position="407"/>
    </location>
</feature>
<keyword evidence="9 11" id="KW-0482">Metalloprotease</keyword>
<feature type="transmembrane region" description="Helical" evidence="11">
    <location>
        <begin position="6"/>
        <end position="29"/>
    </location>
</feature>
<comment type="similarity">
    <text evidence="3 11">Belongs to the peptidase M50B family.</text>
</comment>
<dbReference type="PANTHER" id="PTHR42837">
    <property type="entry name" value="REGULATOR OF SIGMA-E PROTEASE RSEP"/>
    <property type="match status" value="1"/>
</dbReference>
<dbReference type="InterPro" id="IPR036034">
    <property type="entry name" value="PDZ_sf"/>
</dbReference>
<evidence type="ECO:0000256" key="1">
    <source>
        <dbReference type="ARBA" id="ARBA00001947"/>
    </source>
</evidence>
<dbReference type="OrthoDB" id="9782003at2"/>
<comment type="subcellular location">
    <subcellularLocation>
        <location evidence="2">Membrane</location>
        <topology evidence="2">Multi-pass membrane protein</topology>
    </subcellularLocation>
</comment>
<keyword evidence="10 11" id="KW-0472">Membrane</keyword>
<dbReference type="RefSeq" id="WP_144040209.1">
    <property type="nucleotide sequence ID" value="NZ_BMPL01000010.1"/>
</dbReference>
<evidence type="ECO:0000256" key="2">
    <source>
        <dbReference type="ARBA" id="ARBA00004141"/>
    </source>
</evidence>
<dbReference type="GO" id="GO:0046872">
    <property type="term" value="F:metal ion binding"/>
    <property type="evidence" value="ECO:0007669"/>
    <property type="project" value="UniProtKB-KW"/>
</dbReference>
<dbReference type="Gene3D" id="2.30.42.10">
    <property type="match status" value="2"/>
</dbReference>